<keyword evidence="3 5" id="KW-0863">Zinc-finger</keyword>
<comment type="similarity">
    <text evidence="1 6">Belongs to the FHY3/FAR1 family.</text>
</comment>
<accession>A0A396JQN2</accession>
<dbReference type="Pfam" id="PF04434">
    <property type="entry name" value="SWIM"/>
    <property type="match status" value="1"/>
</dbReference>
<dbReference type="EMBL" id="PSQE01000001">
    <property type="protein sequence ID" value="RHN79001.1"/>
    <property type="molecule type" value="Genomic_DNA"/>
</dbReference>
<dbReference type="AlphaFoldDB" id="A0A396JQN2"/>
<evidence type="ECO:0000256" key="3">
    <source>
        <dbReference type="ARBA" id="ARBA00022771"/>
    </source>
</evidence>
<evidence type="ECO:0000256" key="5">
    <source>
        <dbReference type="PROSITE-ProRule" id="PRU00325"/>
    </source>
</evidence>
<evidence type="ECO:0000259" key="7">
    <source>
        <dbReference type="PROSITE" id="PS50966"/>
    </source>
</evidence>
<organism evidence="8 9">
    <name type="scientific">Medicago truncatula</name>
    <name type="common">Barrel medic</name>
    <name type="synonym">Medicago tribuloides</name>
    <dbReference type="NCBI Taxonomy" id="3880"/>
    <lineage>
        <taxon>Eukaryota</taxon>
        <taxon>Viridiplantae</taxon>
        <taxon>Streptophyta</taxon>
        <taxon>Embryophyta</taxon>
        <taxon>Tracheophyta</taxon>
        <taxon>Spermatophyta</taxon>
        <taxon>Magnoliopsida</taxon>
        <taxon>eudicotyledons</taxon>
        <taxon>Gunneridae</taxon>
        <taxon>Pentapetalae</taxon>
        <taxon>rosids</taxon>
        <taxon>fabids</taxon>
        <taxon>Fabales</taxon>
        <taxon>Fabaceae</taxon>
        <taxon>Papilionoideae</taxon>
        <taxon>50 kb inversion clade</taxon>
        <taxon>NPAAA clade</taxon>
        <taxon>Hologalegina</taxon>
        <taxon>IRL clade</taxon>
        <taxon>Trifolieae</taxon>
        <taxon>Medicago</taxon>
    </lineage>
</organism>
<evidence type="ECO:0000256" key="1">
    <source>
        <dbReference type="ARBA" id="ARBA00005889"/>
    </source>
</evidence>
<feature type="domain" description="SWIM-type" evidence="7">
    <location>
        <begin position="34"/>
        <end position="70"/>
    </location>
</feature>
<dbReference type="GO" id="GO:0005634">
    <property type="term" value="C:nucleus"/>
    <property type="evidence" value="ECO:0007669"/>
    <property type="project" value="UniProtKB-SubCell"/>
</dbReference>
<keyword evidence="6" id="KW-0539">Nucleus</keyword>
<protein>
    <recommendedName>
        <fullName evidence="6">Protein FAR1-RELATED SEQUENCE</fullName>
    </recommendedName>
</protein>
<comment type="function">
    <text evidence="6">Putative transcription activator involved in regulating light control of development.</text>
</comment>
<comment type="caution">
    <text evidence="8">The sequence shown here is derived from an EMBL/GenBank/DDBJ whole genome shotgun (WGS) entry which is preliminary data.</text>
</comment>
<proteinExistence type="inferred from homology"/>
<reference evidence="9" key="1">
    <citation type="journal article" date="2018" name="Nat. Plants">
        <title>Whole-genome landscape of Medicago truncatula symbiotic genes.</title>
        <authorList>
            <person name="Pecrix Y."/>
            <person name="Staton S.E."/>
            <person name="Sallet E."/>
            <person name="Lelandais-Briere C."/>
            <person name="Moreau S."/>
            <person name="Carrere S."/>
            <person name="Blein T."/>
            <person name="Jardinaud M.F."/>
            <person name="Latrasse D."/>
            <person name="Zouine M."/>
            <person name="Zahm M."/>
            <person name="Kreplak J."/>
            <person name="Mayjonade B."/>
            <person name="Satge C."/>
            <person name="Perez M."/>
            <person name="Cauet S."/>
            <person name="Marande W."/>
            <person name="Chantry-Darmon C."/>
            <person name="Lopez-Roques C."/>
            <person name="Bouchez O."/>
            <person name="Berard A."/>
            <person name="Debelle F."/>
            <person name="Munos S."/>
            <person name="Bendahmane A."/>
            <person name="Berges H."/>
            <person name="Niebel A."/>
            <person name="Buitink J."/>
            <person name="Frugier F."/>
            <person name="Benhamed M."/>
            <person name="Crespi M."/>
            <person name="Gouzy J."/>
            <person name="Gamas P."/>
        </authorList>
    </citation>
    <scope>NUCLEOTIDE SEQUENCE [LARGE SCALE GENOMIC DNA]</scope>
    <source>
        <strain evidence="9">cv. Jemalong A17</strain>
    </source>
</reference>
<evidence type="ECO:0000256" key="2">
    <source>
        <dbReference type="ARBA" id="ARBA00022723"/>
    </source>
</evidence>
<dbReference type="InterPro" id="IPR007527">
    <property type="entry name" value="Znf_SWIM"/>
</dbReference>
<evidence type="ECO:0000313" key="9">
    <source>
        <dbReference type="Proteomes" id="UP000265566"/>
    </source>
</evidence>
<keyword evidence="4 6" id="KW-0862">Zinc</keyword>
<dbReference type="GO" id="GO:0008270">
    <property type="term" value="F:zinc ion binding"/>
    <property type="evidence" value="ECO:0007669"/>
    <property type="project" value="UniProtKB-UniRule"/>
</dbReference>
<dbReference type="PANTHER" id="PTHR31669">
    <property type="entry name" value="PROTEIN FAR1-RELATED SEQUENCE 10-RELATED"/>
    <property type="match status" value="1"/>
</dbReference>
<keyword evidence="2 6" id="KW-0479">Metal-binding</keyword>
<evidence type="ECO:0000313" key="8">
    <source>
        <dbReference type="EMBL" id="RHN79001.1"/>
    </source>
</evidence>
<dbReference type="GO" id="GO:0006355">
    <property type="term" value="P:regulation of DNA-templated transcription"/>
    <property type="evidence" value="ECO:0007669"/>
    <property type="project" value="UniProtKB-UniRule"/>
</dbReference>
<dbReference type="PROSITE" id="PS50966">
    <property type="entry name" value="ZF_SWIM"/>
    <property type="match status" value="1"/>
</dbReference>
<dbReference type="PANTHER" id="PTHR31669:SF283">
    <property type="entry name" value="PROTEIN FAR1-RELATED SEQUENCE"/>
    <property type="match status" value="1"/>
</dbReference>
<evidence type="ECO:0000256" key="6">
    <source>
        <dbReference type="RuleBase" id="RU367018"/>
    </source>
</evidence>
<gene>
    <name evidence="8" type="ORF">MtrunA17_Chr1g0172041</name>
</gene>
<dbReference type="InterPro" id="IPR006564">
    <property type="entry name" value="Znf_PMZ"/>
</dbReference>
<comment type="subcellular location">
    <subcellularLocation>
        <location evidence="6">Nucleus</location>
    </subcellularLocation>
</comment>
<dbReference type="Gramene" id="rna2677">
    <property type="protein sequence ID" value="RHN79001.1"/>
    <property type="gene ID" value="gene2677"/>
</dbReference>
<sequence length="113" mass="13253">MNCVTSLNIVEGNLAIYHVLEEMLIGDRRKDRILKVSFDRDSHDVSCECSVFEFRGIVCRHVLSVCAQERVKNMPLKYVLVRWSKSIKRKHSYIKSSYNVTELKPQMDRFDSL</sequence>
<name>A0A396JQN2_MEDTR</name>
<dbReference type="InterPro" id="IPR031052">
    <property type="entry name" value="FHY3/FAR1"/>
</dbReference>
<dbReference type="SMART" id="SM00575">
    <property type="entry name" value="ZnF_PMZ"/>
    <property type="match status" value="1"/>
</dbReference>
<evidence type="ECO:0000256" key="4">
    <source>
        <dbReference type="ARBA" id="ARBA00022833"/>
    </source>
</evidence>
<dbReference type="Proteomes" id="UP000265566">
    <property type="component" value="Chromosome 1"/>
</dbReference>